<dbReference type="EMBL" id="OX596111">
    <property type="protein sequence ID" value="CAI9704625.1"/>
    <property type="molecule type" value="Genomic_DNA"/>
</dbReference>
<evidence type="ECO:0000313" key="1">
    <source>
        <dbReference type="EMBL" id="CAI9704625.1"/>
    </source>
</evidence>
<sequence>MFSTLGLSRDLLVPRRKTRVFRPLDGWPHGPHLLSGFAAPCARSESCFLVQHLSIAAPGHLSPADKVSPPLLVPPQPAPHLCALCTVSSSALSVFPPASAESPPLPFGSKRSVCLCFQVKITGLDLLSSLVSFQGLMLTPEWQASCRRGLFRTSSGLSVISCSHQIQGHQPSQTPSLLPGLEVVTGSAHPAEAALEEGSLEEAAAPSMTQGNDPGAPQALNSTDLDVPIEAVTRQPQGNPLDCTPLVANGSGHPSELGGARRTGNGALGGPKAHRKLQTHPSLASQGSKKSKGSTKSAASQIPLQAQEDCCVHCILSCLFCEFLTLCNLVLDCATCGSCSSEDSCLCCCCCGSGECADCDLPCDLDCGILDACCESADCLEICMECCGLCFSS</sequence>
<organism evidence="1 2">
    <name type="scientific">Rangifer tarandus platyrhynchus</name>
    <name type="common">Svalbard reindeer</name>
    <dbReference type="NCBI Taxonomy" id="3082113"/>
    <lineage>
        <taxon>Eukaryota</taxon>
        <taxon>Metazoa</taxon>
        <taxon>Chordata</taxon>
        <taxon>Craniata</taxon>
        <taxon>Vertebrata</taxon>
        <taxon>Euteleostomi</taxon>
        <taxon>Mammalia</taxon>
        <taxon>Eutheria</taxon>
        <taxon>Laurasiatheria</taxon>
        <taxon>Artiodactyla</taxon>
        <taxon>Ruminantia</taxon>
        <taxon>Pecora</taxon>
        <taxon>Cervidae</taxon>
        <taxon>Odocoileinae</taxon>
        <taxon>Rangifer</taxon>
    </lineage>
</organism>
<accession>A0ACB0EV57</accession>
<proteinExistence type="predicted"/>
<protein>
    <submittedName>
        <fullName evidence="1">Uncharacterized protein</fullName>
    </submittedName>
</protein>
<gene>
    <name evidence="1" type="ORF">MRATA1EN3_LOCUS15838</name>
</gene>
<dbReference type="Proteomes" id="UP001162501">
    <property type="component" value="Chromosome 27"/>
</dbReference>
<evidence type="ECO:0000313" key="2">
    <source>
        <dbReference type="Proteomes" id="UP001162501"/>
    </source>
</evidence>
<reference evidence="1" key="1">
    <citation type="submission" date="2023-05" db="EMBL/GenBank/DDBJ databases">
        <authorList>
            <consortium name="ELIXIR-Norway"/>
        </authorList>
    </citation>
    <scope>NUCLEOTIDE SEQUENCE</scope>
</reference>
<name>A0ACB0EV57_RANTA</name>